<sequence>MKLTVIHNNMDDCLLYVNGEAYSDIDYRDAMCIQWLKDIVKEKVEIEFKHVSLERQYYPDYDLKVGDKVYFKTDKRPYTVKACNELFVICTKPFNLQHTCIYTIIDWKKGKRNRNNMVFNPYDYTKQSDIDECLQDLSDPNHVCEISHRGAVNIDIVRVLTP</sequence>
<gene>
    <name evidence="1" type="ORF">ACFQ4B_05730</name>
</gene>
<comment type="caution">
    <text evidence="1">The sequence shown here is derived from an EMBL/GenBank/DDBJ whole genome shotgun (WGS) entry which is preliminary data.</text>
</comment>
<dbReference type="RefSeq" id="WP_345594933.1">
    <property type="nucleotide sequence ID" value="NZ_BAABJG010000055.1"/>
</dbReference>
<protein>
    <submittedName>
        <fullName evidence="1">Uncharacterized protein</fullName>
    </submittedName>
</protein>
<name>A0ABW3UH07_9BACL</name>
<accession>A0ABW3UH07</accession>
<proteinExistence type="predicted"/>
<keyword evidence="2" id="KW-1185">Reference proteome</keyword>
<dbReference type="Proteomes" id="UP001597180">
    <property type="component" value="Unassembled WGS sequence"/>
</dbReference>
<organism evidence="1 2">
    <name type="scientific">Paenibacillus vulneris</name>
    <dbReference type="NCBI Taxonomy" id="1133364"/>
    <lineage>
        <taxon>Bacteria</taxon>
        <taxon>Bacillati</taxon>
        <taxon>Bacillota</taxon>
        <taxon>Bacilli</taxon>
        <taxon>Bacillales</taxon>
        <taxon>Paenibacillaceae</taxon>
        <taxon>Paenibacillus</taxon>
    </lineage>
</organism>
<dbReference type="EMBL" id="JBHTLU010000012">
    <property type="protein sequence ID" value="MFD1219609.1"/>
    <property type="molecule type" value="Genomic_DNA"/>
</dbReference>
<reference evidence="2" key="1">
    <citation type="journal article" date="2019" name="Int. J. Syst. Evol. Microbiol.">
        <title>The Global Catalogue of Microorganisms (GCM) 10K type strain sequencing project: providing services to taxonomists for standard genome sequencing and annotation.</title>
        <authorList>
            <consortium name="The Broad Institute Genomics Platform"/>
            <consortium name="The Broad Institute Genome Sequencing Center for Infectious Disease"/>
            <person name="Wu L."/>
            <person name="Ma J."/>
        </authorList>
    </citation>
    <scope>NUCLEOTIDE SEQUENCE [LARGE SCALE GENOMIC DNA]</scope>
    <source>
        <strain evidence="2">CCUG 53270</strain>
    </source>
</reference>
<evidence type="ECO:0000313" key="2">
    <source>
        <dbReference type="Proteomes" id="UP001597180"/>
    </source>
</evidence>
<evidence type="ECO:0000313" key="1">
    <source>
        <dbReference type="EMBL" id="MFD1219609.1"/>
    </source>
</evidence>